<feature type="transmembrane region" description="Helical" evidence="1">
    <location>
        <begin position="447"/>
        <end position="469"/>
    </location>
</feature>
<keyword evidence="3" id="KW-1185">Reference proteome</keyword>
<keyword evidence="1" id="KW-1133">Transmembrane helix</keyword>
<dbReference type="RefSeq" id="XP_067076161.1">
    <property type="nucleotide sequence ID" value="XM_067220060.1"/>
</dbReference>
<dbReference type="InterPro" id="IPR038765">
    <property type="entry name" value="Papain-like_cys_pep_sf"/>
</dbReference>
<name>A0A1G4HYM4_TRYEQ</name>
<dbReference type="AlphaFoldDB" id="A0A1G4HYM4"/>
<dbReference type="GeneID" id="92381818"/>
<keyword evidence="1" id="KW-0812">Transmembrane</keyword>
<evidence type="ECO:0000313" key="3">
    <source>
        <dbReference type="Proteomes" id="UP000195570"/>
    </source>
</evidence>
<accession>A0A1G4HYM4</accession>
<sequence>MAKDSEKSPMSLHTGDVLLMDRNCWEMRHPLGIAICLLSKTESRYDHVAMVVKLNDGEVERGRERGIINPKDPSSPSGTYVAEANLSGFSLRPLENRVARSSSKHIAVRPLSMGSDMHKFEEYVQSHLRDFHSRPYKRDLLMFPPMVLSPPDKMDRIKAAHKLNLLKGETSDIDKLLAGKLSESDKEALLRIKVVYHDAAQFLIETYFAHLDRVDGESFPSVDYGGSHFTVDGVNAEEEVVCTELIIQLWQRCGVVDLFPPASSFRSFDFLDNTRFNFKDARTAFGDVFTLKGNDAPETPIKRATRKKTPTVEGCFDVYRSTSANGDPHNPDVDSMYMWLIQSNTNKVVNSDLGLNIASVGALFALCGLVIAPLRLRWIEYQLGVVLRRGSVWSLSAGFFARDMLCVLTQVITTSIALKSLLYRQSDTGPLGPPLVHTHLFDTRHPYYYVCIVWLLANAVAHITTTPLLNSVIAHHFGPVLPGPLSLRKLMRGSFALLPLGALLPFQAAWITWYETMGAAIIPTSSSVLRRRADLLDTDEWRHFRFEALTGAFAATTALDFIAYIFQRRCWRSFLVQLYRPAATPSCGRRRCAGYGYRFLGNTITMLTTSLSLSFLGVL</sequence>
<proteinExistence type="predicted"/>
<protein>
    <submittedName>
        <fullName evidence="2">Uncharacterized protein</fullName>
    </submittedName>
</protein>
<evidence type="ECO:0000313" key="2">
    <source>
        <dbReference type="EMBL" id="SCU64385.1"/>
    </source>
</evidence>
<dbReference type="SUPFAM" id="SSF54001">
    <property type="entry name" value="Cysteine proteinases"/>
    <property type="match status" value="1"/>
</dbReference>
<dbReference type="Gene3D" id="3.90.1720.10">
    <property type="entry name" value="endopeptidase domain like (from Nostoc punctiforme)"/>
    <property type="match status" value="1"/>
</dbReference>
<organism evidence="2 3">
    <name type="scientific">Trypanosoma equiperdum</name>
    <dbReference type="NCBI Taxonomy" id="5694"/>
    <lineage>
        <taxon>Eukaryota</taxon>
        <taxon>Discoba</taxon>
        <taxon>Euglenozoa</taxon>
        <taxon>Kinetoplastea</taxon>
        <taxon>Metakinetoplastina</taxon>
        <taxon>Trypanosomatida</taxon>
        <taxon>Trypanosomatidae</taxon>
        <taxon>Trypanosoma</taxon>
    </lineage>
</organism>
<reference evidence="2" key="1">
    <citation type="submission" date="2016-09" db="EMBL/GenBank/DDBJ databases">
        <authorList>
            <person name="Hebert L."/>
            <person name="Moumen B."/>
        </authorList>
    </citation>
    <scope>NUCLEOTIDE SEQUENCE [LARGE SCALE GENOMIC DNA]</scope>
    <source>
        <strain evidence="2">OVI</strain>
    </source>
</reference>
<gene>
    <name evidence="2" type="ORF">TEOVI_000788400</name>
</gene>
<feature type="transmembrane region" description="Helical" evidence="1">
    <location>
        <begin position="548"/>
        <end position="566"/>
    </location>
</feature>
<comment type="caution">
    <text evidence="2">The sequence shown here is derived from an EMBL/GenBank/DDBJ whole genome shotgun (WGS) entry which is preliminary data.</text>
</comment>
<dbReference type="Proteomes" id="UP000195570">
    <property type="component" value="Unassembled WGS sequence"/>
</dbReference>
<keyword evidence="1" id="KW-0472">Membrane</keyword>
<dbReference type="VEuPathDB" id="TriTrypDB:TEOVI_000788400"/>
<evidence type="ECO:0000256" key="1">
    <source>
        <dbReference type="SAM" id="Phobius"/>
    </source>
</evidence>
<feature type="transmembrane region" description="Helical" evidence="1">
    <location>
        <begin position="353"/>
        <end position="374"/>
    </location>
</feature>
<dbReference type="EMBL" id="CZPT02000053">
    <property type="protein sequence ID" value="SCU64385.1"/>
    <property type="molecule type" value="Genomic_DNA"/>
</dbReference>
<feature type="transmembrane region" description="Helical" evidence="1">
    <location>
        <begin position="599"/>
        <end position="618"/>
    </location>
</feature>